<feature type="transmembrane region" description="Helical" evidence="8">
    <location>
        <begin position="70"/>
        <end position="93"/>
    </location>
</feature>
<organism evidence="9 10">
    <name type="scientific">Streptomyces endophyticus</name>
    <dbReference type="NCBI Taxonomy" id="714166"/>
    <lineage>
        <taxon>Bacteria</taxon>
        <taxon>Bacillati</taxon>
        <taxon>Actinomycetota</taxon>
        <taxon>Actinomycetes</taxon>
        <taxon>Kitasatosporales</taxon>
        <taxon>Streptomycetaceae</taxon>
        <taxon>Streptomyces</taxon>
    </lineage>
</organism>
<feature type="transmembrane region" description="Helical" evidence="8">
    <location>
        <begin position="227"/>
        <end position="245"/>
    </location>
</feature>
<reference evidence="9 10" key="1">
    <citation type="submission" date="2022-10" db="EMBL/GenBank/DDBJ databases">
        <authorList>
            <person name="Xie J."/>
            <person name="Shen N."/>
        </authorList>
    </citation>
    <scope>NUCLEOTIDE SEQUENCE [LARGE SCALE GENOMIC DNA]</scope>
    <source>
        <strain evidence="9 10">YIM65594</strain>
    </source>
</reference>
<keyword evidence="10" id="KW-1185">Reference proteome</keyword>
<protein>
    <recommendedName>
        <fullName evidence="8">L-lactate permease</fullName>
    </recommendedName>
</protein>
<keyword evidence="7 8" id="KW-0472">Membrane</keyword>
<feature type="transmembrane region" description="Helical" evidence="8">
    <location>
        <begin position="389"/>
        <end position="410"/>
    </location>
</feature>
<evidence type="ECO:0000256" key="8">
    <source>
        <dbReference type="RuleBase" id="RU365092"/>
    </source>
</evidence>
<feature type="transmembrane region" description="Helical" evidence="8">
    <location>
        <begin position="416"/>
        <end position="444"/>
    </location>
</feature>
<accession>A0ABU6FBB5</accession>
<feature type="transmembrane region" description="Helical" evidence="8">
    <location>
        <begin position="203"/>
        <end position="220"/>
    </location>
</feature>
<comment type="function">
    <text evidence="8">Uptake of L-lactate across the membrane. Can also transport D-lactate and glycolate.</text>
</comment>
<feature type="transmembrane region" description="Helical" evidence="8">
    <location>
        <begin position="12"/>
        <end position="32"/>
    </location>
</feature>
<comment type="subcellular location">
    <subcellularLocation>
        <location evidence="1 8">Cell membrane</location>
        <topology evidence="1 8">Multi-pass membrane protein</topology>
    </subcellularLocation>
</comment>
<keyword evidence="4 8" id="KW-1003">Cell membrane</keyword>
<proteinExistence type="inferred from homology"/>
<feature type="transmembrane region" description="Helical" evidence="8">
    <location>
        <begin position="356"/>
        <end position="377"/>
    </location>
</feature>
<dbReference type="Pfam" id="PF02652">
    <property type="entry name" value="Lactate_perm"/>
    <property type="match status" value="1"/>
</dbReference>
<feature type="transmembrane region" description="Helical" evidence="8">
    <location>
        <begin position="114"/>
        <end position="145"/>
    </location>
</feature>
<evidence type="ECO:0000256" key="4">
    <source>
        <dbReference type="ARBA" id="ARBA00022475"/>
    </source>
</evidence>
<gene>
    <name evidence="9" type="ORF">OKJ99_25035</name>
</gene>
<comment type="caution">
    <text evidence="9">The sequence shown here is derived from an EMBL/GenBank/DDBJ whole genome shotgun (WGS) entry which is preliminary data.</text>
</comment>
<evidence type="ECO:0000256" key="1">
    <source>
        <dbReference type="ARBA" id="ARBA00004651"/>
    </source>
</evidence>
<evidence type="ECO:0000313" key="9">
    <source>
        <dbReference type="EMBL" id="MEB8340768.1"/>
    </source>
</evidence>
<feature type="transmembrane region" description="Helical" evidence="8">
    <location>
        <begin position="304"/>
        <end position="322"/>
    </location>
</feature>
<dbReference type="Proteomes" id="UP001354931">
    <property type="component" value="Unassembled WGS sequence"/>
</dbReference>
<dbReference type="PANTHER" id="PTHR30003">
    <property type="entry name" value="L-LACTATE PERMEASE"/>
    <property type="match status" value="1"/>
</dbReference>
<dbReference type="EMBL" id="JAOZYC010000136">
    <property type="protein sequence ID" value="MEB8340768.1"/>
    <property type="molecule type" value="Genomic_DNA"/>
</dbReference>
<feature type="transmembrane region" description="Helical" evidence="8">
    <location>
        <begin position="251"/>
        <end position="273"/>
    </location>
</feature>
<keyword evidence="3 8" id="KW-0813">Transport</keyword>
<dbReference type="InterPro" id="IPR003804">
    <property type="entry name" value="Lactate_perm"/>
</dbReference>
<feature type="transmembrane region" description="Helical" evidence="8">
    <location>
        <begin position="39"/>
        <end position="58"/>
    </location>
</feature>
<dbReference type="NCBIfam" id="TIGR00795">
    <property type="entry name" value="lctP"/>
    <property type="match status" value="1"/>
</dbReference>
<feature type="transmembrane region" description="Helical" evidence="8">
    <location>
        <begin position="512"/>
        <end position="529"/>
    </location>
</feature>
<dbReference type="RefSeq" id="WP_326019678.1">
    <property type="nucleotide sequence ID" value="NZ_JAOZYC010000136.1"/>
</dbReference>
<evidence type="ECO:0000256" key="2">
    <source>
        <dbReference type="ARBA" id="ARBA00010100"/>
    </source>
</evidence>
<keyword evidence="5 8" id="KW-0812">Transmembrane</keyword>
<evidence type="ECO:0000256" key="6">
    <source>
        <dbReference type="ARBA" id="ARBA00022989"/>
    </source>
</evidence>
<comment type="similarity">
    <text evidence="2 8">Belongs to the lactate permease family.</text>
</comment>
<evidence type="ECO:0000256" key="5">
    <source>
        <dbReference type="ARBA" id="ARBA00022692"/>
    </source>
</evidence>
<sequence>MFHQPLEPAGNLLLSSLVAITPLIVLLVLLAGLRWKAHWASLTTLVVGFALAWLVWSMPPVQAMSAGLDGMAQAVLSILWLTFNAIWIHNLTVTTGHFEVLRKTFARLSDDLRIATIIIAFAFGALLEALAGGGAPVAICAVMLISLGLNPLKAVAAALVADTAPVAFGGMGNPITILARTVQLPGGGTISPEAFAAMTGRQTSILSLLVPFVLLLIVDGRRGIRGAWPAALTGGVSFGAAQYLLSNHFAYQLTDIFAALVATLAIVVLSRVWRPKHPVSFREGPGDTSAADLAITTGERWRSFAPYLIVVALFSIAQIPAAKEFLDGLTVTFAWPGLDVVNAQGAPVVTDYVLNYGSATGTLLFISGLLTMAVLRVHPVRAVAAYRGVLRQFGWAIFTILCVFALSFLMNYSGMIVTLGTALAATGGLFAFLAPVVGWFGVFVTGTDAGANAMFGQLQATAAAQIDTSPILLGAANTAGGVMGKMISPQNLAVGAAAIGMVGKEGEILRRVIGWSLGFLLLTCVLVYLQSTPVLGWMVVGG</sequence>
<name>A0ABU6FBB5_9ACTN</name>
<evidence type="ECO:0000256" key="3">
    <source>
        <dbReference type="ARBA" id="ARBA00022448"/>
    </source>
</evidence>
<dbReference type="PANTHER" id="PTHR30003:SF0">
    <property type="entry name" value="GLYCOLATE PERMEASE GLCA-RELATED"/>
    <property type="match status" value="1"/>
</dbReference>
<evidence type="ECO:0000256" key="7">
    <source>
        <dbReference type="ARBA" id="ARBA00023136"/>
    </source>
</evidence>
<keyword evidence="6 8" id="KW-1133">Transmembrane helix</keyword>
<evidence type="ECO:0000313" key="10">
    <source>
        <dbReference type="Proteomes" id="UP001354931"/>
    </source>
</evidence>